<dbReference type="GO" id="GO:0008270">
    <property type="term" value="F:zinc ion binding"/>
    <property type="evidence" value="ECO:0007669"/>
    <property type="project" value="InterPro"/>
</dbReference>
<dbReference type="SUPFAM" id="SSF82919">
    <property type="entry name" value="Zn-finger domain of Sec23/24"/>
    <property type="match status" value="1"/>
</dbReference>
<gene>
    <name evidence="1" type="ORF">g.57654</name>
</gene>
<dbReference type="GO" id="GO:0090110">
    <property type="term" value="P:COPII-coated vesicle cargo loading"/>
    <property type="evidence" value="ECO:0007669"/>
    <property type="project" value="TreeGrafter"/>
</dbReference>
<reference evidence="1" key="1">
    <citation type="submission" date="2015-11" db="EMBL/GenBank/DDBJ databases">
        <title>De novo transcriptome assembly of four potential Pierce s Disease insect vectors from Arizona vineyards.</title>
        <authorList>
            <person name="Tassone E.E."/>
        </authorList>
    </citation>
    <scope>NUCLEOTIDE SEQUENCE</scope>
</reference>
<dbReference type="GO" id="GO:0030127">
    <property type="term" value="C:COPII vesicle coat"/>
    <property type="evidence" value="ECO:0007669"/>
    <property type="project" value="InterPro"/>
</dbReference>
<dbReference type="Gene3D" id="2.30.30.380">
    <property type="entry name" value="Zn-finger domain of Sec23/24"/>
    <property type="match status" value="1"/>
</dbReference>
<dbReference type="AlphaFoldDB" id="A0A1B6I034"/>
<feature type="non-terminal residue" evidence="1">
    <location>
        <position position="114"/>
    </location>
</feature>
<dbReference type="EMBL" id="GECU01027434">
    <property type="protein sequence ID" value="JAS80272.1"/>
    <property type="molecule type" value="Transcribed_RNA"/>
</dbReference>
<accession>A0A1B6I034</accession>
<evidence type="ECO:0000313" key="1">
    <source>
        <dbReference type="EMBL" id="JAS80272.1"/>
    </source>
</evidence>
<dbReference type="SUPFAM" id="SSF81995">
    <property type="entry name" value="beta-sandwich domain of Sec23/24"/>
    <property type="match status" value="1"/>
</dbReference>
<proteinExistence type="predicted"/>
<organism evidence="1">
    <name type="scientific">Homalodisca liturata</name>
    <dbReference type="NCBI Taxonomy" id="320908"/>
    <lineage>
        <taxon>Eukaryota</taxon>
        <taxon>Metazoa</taxon>
        <taxon>Ecdysozoa</taxon>
        <taxon>Arthropoda</taxon>
        <taxon>Hexapoda</taxon>
        <taxon>Insecta</taxon>
        <taxon>Pterygota</taxon>
        <taxon>Neoptera</taxon>
        <taxon>Paraneoptera</taxon>
        <taxon>Hemiptera</taxon>
        <taxon>Auchenorrhyncha</taxon>
        <taxon>Membracoidea</taxon>
        <taxon>Cicadellidae</taxon>
        <taxon>Cicadellinae</taxon>
        <taxon>Proconiini</taxon>
        <taxon>Homalodisca</taxon>
    </lineage>
</organism>
<dbReference type="GO" id="GO:0000149">
    <property type="term" value="F:SNARE binding"/>
    <property type="evidence" value="ECO:0007669"/>
    <property type="project" value="TreeGrafter"/>
</dbReference>
<feature type="non-terminal residue" evidence="1">
    <location>
        <position position="1"/>
    </location>
</feature>
<dbReference type="PANTHER" id="PTHR13803">
    <property type="entry name" value="SEC24-RELATED PROTEIN"/>
    <property type="match status" value="1"/>
</dbReference>
<dbReference type="Gene3D" id="2.60.40.1670">
    <property type="entry name" value="beta-sandwich domain of Sec23/24"/>
    <property type="match status" value="1"/>
</dbReference>
<dbReference type="InterPro" id="IPR036174">
    <property type="entry name" value="Znf_Sec23_Sec24_sf"/>
</dbReference>
<protein>
    <submittedName>
        <fullName evidence="1">Uncharacterized protein</fullName>
    </submittedName>
</protein>
<dbReference type="InterPro" id="IPR050550">
    <property type="entry name" value="SEC23_SEC24_subfamily"/>
</dbReference>
<dbReference type="GO" id="GO:0006886">
    <property type="term" value="P:intracellular protein transport"/>
    <property type="evidence" value="ECO:0007669"/>
    <property type="project" value="InterPro"/>
</dbReference>
<sequence>LSTTESLVTECGNTDPYFLRSTFYVLPHSEYTLESTGLPLALVASPLADRGSYTEVPGLDRCAHCRTYFCSLTRCADGAYFCHICDKKNEAPICHQNNLRCATMEALAQSQPKT</sequence>
<dbReference type="GO" id="GO:0070971">
    <property type="term" value="C:endoplasmic reticulum exit site"/>
    <property type="evidence" value="ECO:0007669"/>
    <property type="project" value="TreeGrafter"/>
</dbReference>
<name>A0A1B6I034_9HEMI</name>